<proteinExistence type="inferred from homology"/>
<dbReference type="InterPro" id="IPR036052">
    <property type="entry name" value="TrpB-like_PALP_sf"/>
</dbReference>
<dbReference type="PANTHER" id="PTHR43780">
    <property type="entry name" value="1-AMINOCYCLOPROPANE-1-CARBOXYLATE DEAMINASE-RELATED"/>
    <property type="match status" value="1"/>
</dbReference>
<sequence length="372" mass="40777">MNDLFSNFPTADVSALPTPVVRLSNLGHDRLFMKCDNLSGETYGGNKIRKLDFLLGQALAEERRSVITYGAAGSNHALATAVCCRQRGLKAISILAPQETNGHVRKNLLMQQAVGAELILCPGFSDFPETTRQAVERCKQTDGLEPYIIPAGGTNATGALGFVNAALEMAGQIQPDVIYIPMGTGGTHAGLLVGLKLAGLNTRVEAVRVVEPEFRDRTHIQQLCDELCAKLEKGLQDQCGLLETEERKGREADEFPLLRELCDLGVEKNPRIEDSNIIIRDAFFGEGYGMSTPEAEEAVRLFKEQENVYLETTYTGKATAALLHDLRTGALDGQTVLYWNTLNSRDFSDEVAPIDFHTLPPDFHSYFSGEIV</sequence>
<evidence type="ECO:0000256" key="4">
    <source>
        <dbReference type="PIRSR" id="PIRSR006278-1"/>
    </source>
</evidence>
<comment type="similarity">
    <text evidence="2">Belongs to the ACC deaminase/D-cysteine desulfhydrase family.</text>
</comment>
<feature type="domain" description="Tryptophan synthase beta chain-like PALP" evidence="6">
    <location>
        <begin position="17"/>
        <end position="338"/>
    </location>
</feature>
<dbReference type="RefSeq" id="WP_136078364.1">
    <property type="nucleotide sequence ID" value="NZ_CAAHFG010000001.1"/>
</dbReference>
<keyword evidence="8" id="KW-1185">Reference proteome</keyword>
<organism evidence="7 8">
    <name type="scientific">Pontiella desulfatans</name>
    <dbReference type="NCBI Taxonomy" id="2750659"/>
    <lineage>
        <taxon>Bacteria</taxon>
        <taxon>Pseudomonadati</taxon>
        <taxon>Kiritimatiellota</taxon>
        <taxon>Kiritimatiellia</taxon>
        <taxon>Kiritimatiellales</taxon>
        <taxon>Pontiellaceae</taxon>
        <taxon>Pontiella</taxon>
    </lineage>
</organism>
<name>A0A6C2TYN6_PONDE</name>
<evidence type="ECO:0000256" key="2">
    <source>
        <dbReference type="ARBA" id="ARBA00008639"/>
    </source>
</evidence>
<dbReference type="EMBL" id="CAAHFG010000001">
    <property type="protein sequence ID" value="VGO12723.1"/>
    <property type="molecule type" value="Genomic_DNA"/>
</dbReference>
<dbReference type="PIRSF" id="PIRSF006278">
    <property type="entry name" value="ACCD_DCysDesulf"/>
    <property type="match status" value="1"/>
</dbReference>
<evidence type="ECO:0000256" key="1">
    <source>
        <dbReference type="ARBA" id="ARBA00001933"/>
    </source>
</evidence>
<dbReference type="Proteomes" id="UP000366872">
    <property type="component" value="Unassembled WGS sequence"/>
</dbReference>
<evidence type="ECO:0000256" key="5">
    <source>
        <dbReference type="PIRSR" id="PIRSR006278-2"/>
    </source>
</evidence>
<dbReference type="Gene3D" id="3.40.50.1100">
    <property type="match status" value="2"/>
</dbReference>
<dbReference type="AlphaFoldDB" id="A0A6C2TYN6"/>
<keyword evidence="3 5" id="KW-0663">Pyridoxal phosphate</keyword>
<dbReference type="PANTHER" id="PTHR43780:SF2">
    <property type="entry name" value="1-AMINOCYCLOPROPANE-1-CARBOXYLATE DEAMINASE-RELATED"/>
    <property type="match status" value="1"/>
</dbReference>
<dbReference type="InterPro" id="IPR027278">
    <property type="entry name" value="ACCD_DCysDesulf"/>
</dbReference>
<evidence type="ECO:0000313" key="8">
    <source>
        <dbReference type="Proteomes" id="UP000366872"/>
    </source>
</evidence>
<dbReference type="Pfam" id="PF00291">
    <property type="entry name" value="PALP"/>
    <property type="match status" value="1"/>
</dbReference>
<dbReference type="InterPro" id="IPR001926">
    <property type="entry name" value="TrpB-like_PALP"/>
</dbReference>
<feature type="active site" description="Nucleophile" evidence="4">
    <location>
        <position position="74"/>
    </location>
</feature>
<evidence type="ECO:0000256" key="3">
    <source>
        <dbReference type="ARBA" id="ARBA00022898"/>
    </source>
</evidence>
<protein>
    <submittedName>
        <fullName evidence="7">D-cysteine desulfhydrase</fullName>
    </submittedName>
</protein>
<evidence type="ECO:0000259" key="6">
    <source>
        <dbReference type="Pfam" id="PF00291"/>
    </source>
</evidence>
<feature type="modified residue" description="N6-(pyridoxal phosphate)lysine" evidence="5">
    <location>
        <position position="47"/>
    </location>
</feature>
<dbReference type="SUPFAM" id="SSF53686">
    <property type="entry name" value="Tryptophan synthase beta subunit-like PLP-dependent enzymes"/>
    <property type="match status" value="1"/>
</dbReference>
<dbReference type="GO" id="GO:0019148">
    <property type="term" value="F:D-cysteine desulfhydrase activity"/>
    <property type="evidence" value="ECO:0007669"/>
    <property type="project" value="TreeGrafter"/>
</dbReference>
<gene>
    <name evidence="7" type="primary">dcyD</name>
    <name evidence="7" type="ORF">PDESU_01277</name>
</gene>
<comment type="cofactor">
    <cofactor evidence="1">
        <name>pyridoxal 5'-phosphate</name>
        <dbReference type="ChEBI" id="CHEBI:597326"/>
    </cofactor>
</comment>
<reference evidence="7 8" key="1">
    <citation type="submission" date="2019-04" db="EMBL/GenBank/DDBJ databases">
        <authorList>
            <person name="Van Vliet M D."/>
        </authorList>
    </citation>
    <scope>NUCLEOTIDE SEQUENCE [LARGE SCALE GENOMIC DNA]</scope>
    <source>
        <strain evidence="7 8">F1</strain>
    </source>
</reference>
<accession>A0A6C2TYN6</accession>
<evidence type="ECO:0000313" key="7">
    <source>
        <dbReference type="EMBL" id="VGO12723.1"/>
    </source>
</evidence>